<evidence type="ECO:0000256" key="4">
    <source>
        <dbReference type="ARBA" id="ARBA00022801"/>
    </source>
</evidence>
<dbReference type="InterPro" id="IPR021109">
    <property type="entry name" value="Peptidase_aspartic_dom_sf"/>
</dbReference>
<dbReference type="Pfam" id="PF14541">
    <property type="entry name" value="TAXi_C"/>
    <property type="match status" value="1"/>
</dbReference>
<keyword evidence="5" id="KW-0325">Glycoprotein</keyword>
<evidence type="ECO:0000256" key="5">
    <source>
        <dbReference type="ARBA" id="ARBA00023180"/>
    </source>
</evidence>
<evidence type="ECO:0000259" key="7">
    <source>
        <dbReference type="PROSITE" id="PS51767"/>
    </source>
</evidence>
<evidence type="ECO:0000256" key="3">
    <source>
        <dbReference type="ARBA" id="ARBA00022750"/>
    </source>
</evidence>
<feature type="region of interest" description="Disordered" evidence="6">
    <location>
        <begin position="310"/>
        <end position="332"/>
    </location>
</feature>
<reference evidence="8" key="1">
    <citation type="submission" date="2018-01" db="EMBL/GenBank/DDBJ databases">
        <authorList>
            <person name="Mao J.F."/>
        </authorList>
    </citation>
    <scope>NUCLEOTIDE SEQUENCE</scope>
    <source>
        <strain evidence="8">Huo1</strain>
        <tissue evidence="8">Leaf</tissue>
    </source>
</reference>
<reference evidence="8" key="2">
    <citation type="submission" date="2020-08" db="EMBL/GenBank/DDBJ databases">
        <title>Plant Genome Project.</title>
        <authorList>
            <person name="Zhang R.-G."/>
        </authorList>
    </citation>
    <scope>NUCLEOTIDE SEQUENCE</scope>
    <source>
        <strain evidence="8">Huo1</strain>
        <tissue evidence="8">Leaf</tissue>
    </source>
</reference>
<accession>A0A8X8YPL9</accession>
<dbReference type="SUPFAM" id="SSF50630">
    <property type="entry name" value="Acid proteases"/>
    <property type="match status" value="1"/>
</dbReference>
<proteinExistence type="inferred from homology"/>
<name>A0A8X8YPL9_SALSN</name>
<dbReference type="InterPro" id="IPR032861">
    <property type="entry name" value="TAXi_N"/>
</dbReference>
<dbReference type="EMBL" id="PNBA02000002">
    <property type="protein sequence ID" value="KAG6433876.1"/>
    <property type="molecule type" value="Genomic_DNA"/>
</dbReference>
<dbReference type="GO" id="GO:0006508">
    <property type="term" value="P:proteolysis"/>
    <property type="evidence" value="ECO:0007669"/>
    <property type="project" value="UniProtKB-KW"/>
</dbReference>
<comment type="similarity">
    <text evidence="1">Belongs to the peptidase A1 family.</text>
</comment>
<keyword evidence="2" id="KW-0645">Protease</keyword>
<evidence type="ECO:0000313" key="8">
    <source>
        <dbReference type="EMBL" id="KAG6433876.1"/>
    </source>
</evidence>
<dbReference type="InterPro" id="IPR034161">
    <property type="entry name" value="Pepsin-like_plant"/>
</dbReference>
<keyword evidence="4" id="KW-0378">Hydrolase</keyword>
<feature type="compositionally biased region" description="Basic and acidic residues" evidence="6">
    <location>
        <begin position="367"/>
        <end position="376"/>
    </location>
</feature>
<dbReference type="CDD" id="cd05476">
    <property type="entry name" value="pepsin_A_like_plant"/>
    <property type="match status" value="1"/>
</dbReference>
<dbReference type="InterPro" id="IPR032799">
    <property type="entry name" value="TAXi_C"/>
</dbReference>
<keyword evidence="9" id="KW-1185">Reference proteome</keyword>
<gene>
    <name evidence="8" type="ORF">SASPL_105495</name>
</gene>
<dbReference type="Proteomes" id="UP000298416">
    <property type="component" value="Unassembled WGS sequence"/>
</dbReference>
<dbReference type="InterPro" id="IPR033121">
    <property type="entry name" value="PEPTIDASE_A1"/>
</dbReference>
<evidence type="ECO:0000256" key="6">
    <source>
        <dbReference type="SAM" id="MobiDB-lite"/>
    </source>
</evidence>
<dbReference type="Pfam" id="PF14543">
    <property type="entry name" value="TAXi_N"/>
    <property type="match status" value="1"/>
</dbReference>
<dbReference type="PANTHER" id="PTHR47967:SF36">
    <property type="entry name" value="PEPTIDASE A1 DOMAIN-CONTAINING PROTEIN"/>
    <property type="match status" value="1"/>
</dbReference>
<dbReference type="PANTHER" id="PTHR47967">
    <property type="entry name" value="OS07G0603500 PROTEIN-RELATED"/>
    <property type="match status" value="1"/>
</dbReference>
<feature type="domain" description="Peptidase A1" evidence="7">
    <location>
        <begin position="1"/>
        <end position="307"/>
    </location>
</feature>
<comment type="caution">
    <text evidence="8">The sequence shown here is derived from an EMBL/GenBank/DDBJ whole genome shotgun (WGS) entry which is preliminary data.</text>
</comment>
<dbReference type="GO" id="GO:0005576">
    <property type="term" value="C:extracellular region"/>
    <property type="evidence" value="ECO:0007669"/>
    <property type="project" value="TreeGrafter"/>
</dbReference>
<dbReference type="GO" id="GO:0004190">
    <property type="term" value="F:aspartic-type endopeptidase activity"/>
    <property type="evidence" value="ECO:0007669"/>
    <property type="project" value="UniProtKB-KW"/>
</dbReference>
<evidence type="ECO:0000256" key="1">
    <source>
        <dbReference type="ARBA" id="ARBA00007447"/>
    </source>
</evidence>
<feature type="region of interest" description="Disordered" evidence="6">
    <location>
        <begin position="361"/>
        <end position="385"/>
    </location>
</feature>
<evidence type="ECO:0000313" key="9">
    <source>
        <dbReference type="Proteomes" id="UP000298416"/>
    </source>
</evidence>
<dbReference type="Gene3D" id="2.40.70.10">
    <property type="entry name" value="Acid Proteases"/>
    <property type="match status" value="2"/>
</dbReference>
<dbReference type="PROSITE" id="PS51767">
    <property type="entry name" value="PEPTIDASE_A1"/>
    <property type="match status" value="1"/>
</dbReference>
<protein>
    <recommendedName>
        <fullName evidence="7">Peptidase A1 domain-containing protein</fullName>
    </recommendedName>
</protein>
<dbReference type="AlphaFoldDB" id="A0A8X8YPL9"/>
<sequence>MDTGSSLLWFPCTRRYSCNFADIDPADITTFITKSSSSAKILGCRNPKCKWIFPNLRCSQCGLNQTRTHCTQPCPPYIIQYGSGSTTGLLLSDSLVFPDKTLANFVAGCSIFSNRQPAGIAGFGRGPESLPAQMSLKKFSYCLVSHHFDGEPITVGGVKVKAPYKYLVPDSDGRGGTIVDSGTTFTYMEKEVFELVAEEFERQIGKKYGRAAVVEKESGLRPCYNISGEKAVDLPELTFQFKGGAKMALPLADYFSFLDESVICMTIVSSGGMEDGFGPGPAIILGNYQQQNFYIEYDLENERFRFRSQNSSFGVNRGDGTGGEADSSGDDSGQWLTAAAVAEPDGDGETAEAAGVRIDAMVEDLDRDDRDSSTPERRRRATTTVTARSHLVRERLTAENLTEAVLQITVEVIGDLRAVCSADDDVLRLPARCGF</sequence>
<keyword evidence="3" id="KW-0064">Aspartyl protease</keyword>
<evidence type="ECO:0000256" key="2">
    <source>
        <dbReference type="ARBA" id="ARBA00022670"/>
    </source>
</evidence>
<organism evidence="8">
    <name type="scientific">Salvia splendens</name>
    <name type="common">Scarlet sage</name>
    <dbReference type="NCBI Taxonomy" id="180675"/>
    <lineage>
        <taxon>Eukaryota</taxon>
        <taxon>Viridiplantae</taxon>
        <taxon>Streptophyta</taxon>
        <taxon>Embryophyta</taxon>
        <taxon>Tracheophyta</taxon>
        <taxon>Spermatophyta</taxon>
        <taxon>Magnoliopsida</taxon>
        <taxon>eudicotyledons</taxon>
        <taxon>Gunneridae</taxon>
        <taxon>Pentapetalae</taxon>
        <taxon>asterids</taxon>
        <taxon>lamiids</taxon>
        <taxon>Lamiales</taxon>
        <taxon>Lamiaceae</taxon>
        <taxon>Nepetoideae</taxon>
        <taxon>Mentheae</taxon>
        <taxon>Salviinae</taxon>
        <taxon>Salvia</taxon>
        <taxon>Salvia subgen. Calosphace</taxon>
        <taxon>core Calosphace</taxon>
    </lineage>
</organism>
<dbReference type="InterPro" id="IPR051708">
    <property type="entry name" value="Plant_Aspart_Prot_A1"/>
</dbReference>